<name>A0A974PM49_9HYPH</name>
<dbReference type="Proteomes" id="UP000596427">
    <property type="component" value="Chromosome"/>
</dbReference>
<dbReference type="EMBL" id="CP063362">
    <property type="protein sequence ID" value="QRG06152.1"/>
    <property type="molecule type" value="Genomic_DNA"/>
</dbReference>
<organism evidence="1 2">
    <name type="scientific">Xanthobacter dioxanivorans</name>
    <dbReference type="NCBI Taxonomy" id="2528964"/>
    <lineage>
        <taxon>Bacteria</taxon>
        <taxon>Pseudomonadati</taxon>
        <taxon>Pseudomonadota</taxon>
        <taxon>Alphaproteobacteria</taxon>
        <taxon>Hyphomicrobiales</taxon>
        <taxon>Xanthobacteraceae</taxon>
        <taxon>Xanthobacter</taxon>
    </lineage>
</organism>
<dbReference type="AlphaFoldDB" id="A0A974PM49"/>
<gene>
    <name evidence="1" type="ORF">EZH22_24715</name>
</gene>
<dbReference type="KEGG" id="xdi:EZH22_24715"/>
<proteinExistence type="predicted"/>
<evidence type="ECO:0000313" key="1">
    <source>
        <dbReference type="EMBL" id="QRG06152.1"/>
    </source>
</evidence>
<accession>A0A974PM49</accession>
<reference evidence="1 2" key="1">
    <citation type="submission" date="2020-10" db="EMBL/GenBank/DDBJ databases">
        <title>Degradation of 1,4-Dioxane by Xanthobacter sp. YN2, via a Novel Group-2 Soluble Di-Iron Monooxygenase.</title>
        <authorList>
            <person name="Ma F."/>
            <person name="Wang Y."/>
            <person name="Yang J."/>
            <person name="Guo H."/>
            <person name="Su D."/>
            <person name="Yu L."/>
        </authorList>
    </citation>
    <scope>NUCLEOTIDE SEQUENCE [LARGE SCALE GENOMIC DNA]</scope>
    <source>
        <strain evidence="1 2">YN2</strain>
    </source>
</reference>
<keyword evidence="2" id="KW-1185">Reference proteome</keyword>
<evidence type="ECO:0000313" key="2">
    <source>
        <dbReference type="Proteomes" id="UP000596427"/>
    </source>
</evidence>
<sequence length="120" mass="13183">MSYLKAVIPAAPFITFCRDGLLAKIDFKDGKLDYSGDLPISDAARMLFEQLGRTLPADWMDPATARTEARNAALEEAARHLEEYRAPREEYGHAKAAVMLDAEAIRALIGTDPTTDRGEG</sequence>
<dbReference type="RefSeq" id="WP_203193032.1">
    <property type="nucleotide sequence ID" value="NZ_CP063362.1"/>
</dbReference>
<protein>
    <submittedName>
        <fullName evidence="1">Uncharacterized protein</fullName>
    </submittedName>
</protein>